<dbReference type="InterPro" id="IPR016208">
    <property type="entry name" value="Ald_Oxase/xanthine_DH-like"/>
</dbReference>
<evidence type="ECO:0000313" key="4">
    <source>
        <dbReference type="EMBL" id="KAJ9584835.1"/>
    </source>
</evidence>
<feature type="transmembrane region" description="Helical" evidence="2">
    <location>
        <begin position="62"/>
        <end position="85"/>
    </location>
</feature>
<keyword evidence="2" id="KW-0812">Transmembrane</keyword>
<dbReference type="Gene3D" id="3.30.365.10">
    <property type="entry name" value="Aldehyde oxidase/xanthine dehydrogenase, molybdopterin binding domain"/>
    <property type="match status" value="1"/>
</dbReference>
<protein>
    <recommendedName>
        <fullName evidence="3">Aldehyde oxidase/xanthine dehydrogenase second molybdopterin binding domain-containing protein</fullName>
    </recommendedName>
</protein>
<proteinExistence type="predicted"/>
<feature type="transmembrane region" description="Helical" evidence="2">
    <location>
        <begin position="6"/>
        <end position="28"/>
    </location>
</feature>
<keyword evidence="2" id="KW-0472">Membrane</keyword>
<dbReference type="Proteomes" id="UP001233999">
    <property type="component" value="Unassembled WGS sequence"/>
</dbReference>
<organism evidence="4 5">
    <name type="scientific">Diploptera punctata</name>
    <name type="common">Pacific beetle cockroach</name>
    <dbReference type="NCBI Taxonomy" id="6984"/>
    <lineage>
        <taxon>Eukaryota</taxon>
        <taxon>Metazoa</taxon>
        <taxon>Ecdysozoa</taxon>
        <taxon>Arthropoda</taxon>
        <taxon>Hexapoda</taxon>
        <taxon>Insecta</taxon>
        <taxon>Pterygota</taxon>
        <taxon>Neoptera</taxon>
        <taxon>Polyneoptera</taxon>
        <taxon>Dictyoptera</taxon>
        <taxon>Blattodea</taxon>
        <taxon>Blaberoidea</taxon>
        <taxon>Blaberidae</taxon>
        <taxon>Diplopterinae</taxon>
        <taxon>Diploptera</taxon>
    </lineage>
</organism>
<name>A0AAD7ZQP7_DIPPU</name>
<dbReference type="Pfam" id="PF20256">
    <property type="entry name" value="MoCoBD_2"/>
    <property type="match status" value="1"/>
</dbReference>
<dbReference type="InterPro" id="IPR037165">
    <property type="entry name" value="AldOxase/xan_DH_Mopterin-bd_sf"/>
</dbReference>
<feature type="domain" description="Aldehyde oxidase/xanthine dehydrogenase second molybdopterin binding" evidence="3">
    <location>
        <begin position="135"/>
        <end position="199"/>
    </location>
</feature>
<dbReference type="GO" id="GO:0005506">
    <property type="term" value="F:iron ion binding"/>
    <property type="evidence" value="ECO:0007669"/>
    <property type="project" value="InterPro"/>
</dbReference>
<feature type="non-terminal residue" evidence="4">
    <location>
        <position position="279"/>
    </location>
</feature>
<evidence type="ECO:0000259" key="3">
    <source>
        <dbReference type="Pfam" id="PF20256"/>
    </source>
</evidence>
<keyword evidence="1" id="KW-0500">Molybdenum</keyword>
<sequence length="279" mass="32200">YIITPFYILLWLDLFFVVSFIFIFCYGLTCIEQSFFVVSFIFIFCYGLTCIERSFFCVVSFIFIFCYGLTCIEQSFFVFFCCILYTCIEQSFFVVSFIFIFCYGLTCIEQSFFVVSFIFIFCYGLTCIERSFFVILRVDILEDAGESLSPEVDIGQVEGSFVMGLGYWLMEFLTYDPDTGRLLTNRTWNYKPPGMKDIPIDFRVHLRRNAPNPFGVLRSKATGEPPFCMSCVVLFAVRNALDAARHDAGDTQLWYPMSAPATAENIFLTSLTNIDLFTL</sequence>
<dbReference type="GO" id="GO:0016491">
    <property type="term" value="F:oxidoreductase activity"/>
    <property type="evidence" value="ECO:0007669"/>
    <property type="project" value="InterPro"/>
</dbReference>
<feature type="transmembrane region" description="Helical" evidence="2">
    <location>
        <begin position="92"/>
        <end position="121"/>
    </location>
</feature>
<dbReference type="SUPFAM" id="SSF56003">
    <property type="entry name" value="Molybdenum cofactor-binding domain"/>
    <property type="match status" value="1"/>
</dbReference>
<reference evidence="4" key="1">
    <citation type="journal article" date="2023" name="IScience">
        <title>Live-bearing cockroach genome reveals convergent evolutionary mechanisms linked to viviparity in insects and beyond.</title>
        <authorList>
            <person name="Fouks B."/>
            <person name="Harrison M.C."/>
            <person name="Mikhailova A.A."/>
            <person name="Marchal E."/>
            <person name="English S."/>
            <person name="Carruthers M."/>
            <person name="Jennings E.C."/>
            <person name="Chiamaka E.L."/>
            <person name="Frigard R.A."/>
            <person name="Pippel M."/>
            <person name="Attardo G.M."/>
            <person name="Benoit J.B."/>
            <person name="Bornberg-Bauer E."/>
            <person name="Tobe S.S."/>
        </authorList>
    </citation>
    <scope>NUCLEOTIDE SEQUENCE</scope>
    <source>
        <strain evidence="4">Stay&amp;Tobe</strain>
    </source>
</reference>
<dbReference type="InterPro" id="IPR046867">
    <property type="entry name" value="AldOxase/xan_DH_MoCoBD2"/>
</dbReference>
<keyword evidence="5" id="KW-1185">Reference proteome</keyword>
<keyword evidence="2" id="KW-1133">Transmembrane helix</keyword>
<comment type="caution">
    <text evidence="4">The sequence shown here is derived from an EMBL/GenBank/DDBJ whole genome shotgun (WGS) entry which is preliminary data.</text>
</comment>
<reference evidence="4" key="2">
    <citation type="submission" date="2023-05" db="EMBL/GenBank/DDBJ databases">
        <authorList>
            <person name="Fouks B."/>
        </authorList>
    </citation>
    <scope>NUCLEOTIDE SEQUENCE</scope>
    <source>
        <strain evidence="4">Stay&amp;Tobe</strain>
        <tissue evidence="4">Testes</tissue>
    </source>
</reference>
<feature type="transmembrane region" description="Helical" evidence="2">
    <location>
        <begin position="35"/>
        <end position="56"/>
    </location>
</feature>
<dbReference type="AlphaFoldDB" id="A0AAD7ZQP7"/>
<evidence type="ECO:0000313" key="5">
    <source>
        <dbReference type="Proteomes" id="UP001233999"/>
    </source>
</evidence>
<accession>A0AAD7ZQP7</accession>
<evidence type="ECO:0000256" key="1">
    <source>
        <dbReference type="ARBA" id="ARBA00022505"/>
    </source>
</evidence>
<dbReference type="PANTHER" id="PTHR11908:SF132">
    <property type="entry name" value="ALDEHYDE OXIDASE 1-RELATED"/>
    <property type="match status" value="1"/>
</dbReference>
<evidence type="ECO:0000256" key="2">
    <source>
        <dbReference type="SAM" id="Phobius"/>
    </source>
</evidence>
<dbReference type="EMBL" id="JASPKZ010007352">
    <property type="protein sequence ID" value="KAJ9584835.1"/>
    <property type="molecule type" value="Genomic_DNA"/>
</dbReference>
<dbReference type="PANTHER" id="PTHR11908">
    <property type="entry name" value="XANTHINE DEHYDROGENASE"/>
    <property type="match status" value="1"/>
</dbReference>
<gene>
    <name evidence="4" type="ORF">L9F63_020822</name>
</gene>